<dbReference type="InterPro" id="IPR034660">
    <property type="entry name" value="DinB/YfiT-like"/>
</dbReference>
<dbReference type="OrthoDB" id="9807509at2"/>
<dbReference type="PANTHER" id="PTHR37302">
    <property type="entry name" value="SLR1116 PROTEIN"/>
    <property type="match status" value="1"/>
</dbReference>
<dbReference type="SUPFAM" id="SSF109854">
    <property type="entry name" value="DinB/YfiT-like putative metalloenzymes"/>
    <property type="match status" value="1"/>
</dbReference>
<comment type="caution">
    <text evidence="5">The sequence shown here is derived from an EMBL/GenBank/DDBJ whole genome shotgun (WGS) entry which is preliminary data.</text>
</comment>
<dbReference type="RefSeq" id="WP_126471336.1">
    <property type="nucleotide sequence ID" value="NZ_RXOE01000003.1"/>
</dbReference>
<evidence type="ECO:0000256" key="4">
    <source>
        <dbReference type="SAM" id="MobiDB-lite"/>
    </source>
</evidence>
<protein>
    <submittedName>
        <fullName evidence="5">Damage-inducible protein DinB</fullName>
    </submittedName>
</protein>
<dbReference type="InterPro" id="IPR007837">
    <property type="entry name" value="DinB"/>
</dbReference>
<gene>
    <name evidence="5" type="ORF">EJP69_15815</name>
</gene>
<feature type="binding site" evidence="3">
    <location>
        <position position="134"/>
    </location>
    <ligand>
        <name>a divalent metal cation</name>
        <dbReference type="ChEBI" id="CHEBI:60240"/>
    </ligand>
</feature>
<evidence type="ECO:0000256" key="2">
    <source>
        <dbReference type="ARBA" id="ARBA00022723"/>
    </source>
</evidence>
<dbReference type="GO" id="GO:0046872">
    <property type="term" value="F:metal ion binding"/>
    <property type="evidence" value="ECO:0007669"/>
    <property type="project" value="UniProtKB-KW"/>
</dbReference>
<proteinExistence type="inferred from homology"/>
<evidence type="ECO:0000313" key="5">
    <source>
        <dbReference type="EMBL" id="RTQ33833.1"/>
    </source>
</evidence>
<keyword evidence="2 3" id="KW-0479">Metal-binding</keyword>
<dbReference type="Proteomes" id="UP000267418">
    <property type="component" value="Unassembled WGS sequence"/>
</dbReference>
<evidence type="ECO:0000256" key="1">
    <source>
        <dbReference type="ARBA" id="ARBA00008635"/>
    </source>
</evidence>
<evidence type="ECO:0000313" key="6">
    <source>
        <dbReference type="Proteomes" id="UP000267418"/>
    </source>
</evidence>
<dbReference type="PANTHER" id="PTHR37302:SF1">
    <property type="entry name" value="PROTEIN DINB"/>
    <property type="match status" value="1"/>
</dbReference>
<dbReference type="EMBL" id="RXOE01000003">
    <property type="protein sequence ID" value="RTQ33833.1"/>
    <property type="molecule type" value="Genomic_DNA"/>
</dbReference>
<reference evidence="5 6" key="1">
    <citation type="submission" date="2018-12" db="EMBL/GenBank/DDBJ databases">
        <title>The genome of Variovorax gossypii DSM 100435.</title>
        <authorList>
            <person name="Gao J."/>
            <person name="Sun J."/>
        </authorList>
    </citation>
    <scope>NUCLEOTIDE SEQUENCE [LARGE SCALE GENOMIC DNA]</scope>
    <source>
        <strain evidence="5 6">DSM 100435</strain>
    </source>
</reference>
<feature type="binding site" evidence="3">
    <location>
        <position position="130"/>
    </location>
    <ligand>
        <name>a divalent metal cation</name>
        <dbReference type="ChEBI" id="CHEBI:60240"/>
    </ligand>
</feature>
<dbReference type="Gene3D" id="1.20.120.450">
    <property type="entry name" value="dinb family like domain"/>
    <property type="match status" value="1"/>
</dbReference>
<dbReference type="AlphaFoldDB" id="A0A3S0HE09"/>
<feature type="binding site" evidence="3">
    <location>
        <position position="46"/>
    </location>
    <ligand>
        <name>a divalent metal cation</name>
        <dbReference type="ChEBI" id="CHEBI:60240"/>
    </ligand>
</feature>
<feature type="region of interest" description="Disordered" evidence="4">
    <location>
        <begin position="147"/>
        <end position="170"/>
    </location>
</feature>
<sequence>MSTQTLLASLFRYKAWADEGLLAGLADLAGKAPPDDYRTALRVFNHAAIVDRIFVANVQRTAHAFTATGAPEPPPLEALADAVRETDRWYVDYVSRLSPQELEESIEFTFTDGAPGRMSREEMLGHVVAHAGYHRGEVGRIMTRLTGSSPPDTFTGYLHQAEPARRTQGA</sequence>
<organism evidence="5 6">
    <name type="scientific">Variovorax gossypii</name>
    <dbReference type="NCBI Taxonomy" id="1679495"/>
    <lineage>
        <taxon>Bacteria</taxon>
        <taxon>Pseudomonadati</taxon>
        <taxon>Pseudomonadota</taxon>
        <taxon>Betaproteobacteria</taxon>
        <taxon>Burkholderiales</taxon>
        <taxon>Comamonadaceae</taxon>
        <taxon>Variovorax</taxon>
    </lineage>
</organism>
<evidence type="ECO:0000256" key="3">
    <source>
        <dbReference type="PIRSR" id="PIRSR607837-1"/>
    </source>
</evidence>
<accession>A0A3S0HE09</accession>
<comment type="similarity">
    <text evidence="1">Belongs to the DinB family.</text>
</comment>
<keyword evidence="6" id="KW-1185">Reference proteome</keyword>
<name>A0A3S0HE09_9BURK</name>
<dbReference type="Pfam" id="PF05163">
    <property type="entry name" value="DinB"/>
    <property type="match status" value="1"/>
</dbReference>